<keyword evidence="1" id="KW-1133">Transmembrane helix</keyword>
<protein>
    <submittedName>
        <fullName evidence="3">Rhodanese domain protein</fullName>
    </submittedName>
</protein>
<evidence type="ECO:0000256" key="1">
    <source>
        <dbReference type="SAM" id="Phobius"/>
    </source>
</evidence>
<name>A0A1V1PHY1_9BACT</name>
<feature type="domain" description="Rhodanese" evidence="2">
    <location>
        <begin position="66"/>
        <end position="154"/>
    </location>
</feature>
<proteinExistence type="predicted"/>
<dbReference type="PROSITE" id="PS50206">
    <property type="entry name" value="RHODANESE_3"/>
    <property type="match status" value="2"/>
</dbReference>
<comment type="caution">
    <text evidence="3">The sequence shown here is derived from an EMBL/GenBank/DDBJ whole genome shotgun (WGS) entry which is preliminary data.</text>
</comment>
<dbReference type="GO" id="GO:0004792">
    <property type="term" value="F:thiosulfate-cyanide sulfurtransferase activity"/>
    <property type="evidence" value="ECO:0007669"/>
    <property type="project" value="InterPro"/>
</dbReference>
<dbReference type="Proteomes" id="UP000189670">
    <property type="component" value="Unassembled WGS sequence"/>
</dbReference>
<dbReference type="AlphaFoldDB" id="A0A1V1PHY1"/>
<evidence type="ECO:0000259" key="2">
    <source>
        <dbReference type="PROSITE" id="PS50206"/>
    </source>
</evidence>
<dbReference type="SMART" id="SM00450">
    <property type="entry name" value="RHOD"/>
    <property type="match status" value="2"/>
</dbReference>
<dbReference type="InterPro" id="IPR050229">
    <property type="entry name" value="GlpE_sulfurtransferase"/>
</dbReference>
<dbReference type="EMBL" id="ATBP01000010">
    <property type="protein sequence ID" value="ETR74353.1"/>
    <property type="molecule type" value="Genomic_DNA"/>
</dbReference>
<feature type="domain" description="Rhodanese" evidence="2">
    <location>
        <begin position="177"/>
        <end position="271"/>
    </location>
</feature>
<evidence type="ECO:0000313" key="4">
    <source>
        <dbReference type="Proteomes" id="UP000189670"/>
    </source>
</evidence>
<dbReference type="SUPFAM" id="SSF52821">
    <property type="entry name" value="Rhodanese/Cell cycle control phosphatase"/>
    <property type="match status" value="2"/>
</dbReference>
<dbReference type="Gene3D" id="3.40.250.10">
    <property type="entry name" value="Rhodanese-like domain"/>
    <property type="match status" value="2"/>
</dbReference>
<evidence type="ECO:0000313" key="3">
    <source>
        <dbReference type="EMBL" id="ETR74353.1"/>
    </source>
</evidence>
<dbReference type="Pfam" id="PF00581">
    <property type="entry name" value="Rhodanese"/>
    <property type="match status" value="1"/>
</dbReference>
<sequence>MFERGFGVSPQIPEKSQGKKILERRVIKRKINMKSLIILIISLVFILPATYCYGMSVAQLKNMIDNQKPMLLIDIRNNAEYQKSHIPGAINIPAMICDTKKLPPTDLVIIYGDGIDKTMPANALIQLNKNSLGQVELLIGGFLQWERFNYPITKQKGMEREVLPYIIYHQLENIVKNNPNLVFIDLRNKEKLRARTINLSKEFPGVRILDSPFQNNNSRNSKKIDFYVLIDNLDNASENMARKMKAAGLKNFVILAGGAESILRKGQAGLKQR</sequence>
<dbReference type="InterPro" id="IPR001307">
    <property type="entry name" value="Thiosulphate_STrfase_CS"/>
</dbReference>
<organism evidence="3 4">
    <name type="scientific">Candidatus Magnetoglobus multicellularis str. Araruama</name>
    <dbReference type="NCBI Taxonomy" id="890399"/>
    <lineage>
        <taxon>Bacteria</taxon>
        <taxon>Pseudomonadati</taxon>
        <taxon>Thermodesulfobacteriota</taxon>
        <taxon>Desulfobacteria</taxon>
        <taxon>Desulfobacterales</taxon>
        <taxon>Desulfobacteraceae</taxon>
        <taxon>Candidatus Magnetoglobus</taxon>
    </lineage>
</organism>
<dbReference type="InterPro" id="IPR001763">
    <property type="entry name" value="Rhodanese-like_dom"/>
</dbReference>
<dbReference type="PANTHER" id="PTHR43031:SF1">
    <property type="entry name" value="PYRIDINE NUCLEOTIDE-DISULPHIDE OXIDOREDUCTASE"/>
    <property type="match status" value="1"/>
</dbReference>
<dbReference type="InterPro" id="IPR036873">
    <property type="entry name" value="Rhodanese-like_dom_sf"/>
</dbReference>
<gene>
    <name evidence="3" type="ORF">OMM_00269</name>
</gene>
<accession>A0A1V1PHY1</accession>
<dbReference type="PROSITE" id="PS00380">
    <property type="entry name" value="RHODANESE_1"/>
    <property type="match status" value="1"/>
</dbReference>
<reference evidence="4" key="1">
    <citation type="submission" date="2012-11" db="EMBL/GenBank/DDBJ databases">
        <authorList>
            <person name="Lucero-Rivera Y.E."/>
            <person name="Tovar-Ramirez D."/>
        </authorList>
    </citation>
    <scope>NUCLEOTIDE SEQUENCE [LARGE SCALE GENOMIC DNA]</scope>
    <source>
        <strain evidence="4">Araruama</strain>
    </source>
</reference>
<keyword evidence="1" id="KW-0472">Membrane</keyword>
<dbReference type="PANTHER" id="PTHR43031">
    <property type="entry name" value="FAD-DEPENDENT OXIDOREDUCTASE"/>
    <property type="match status" value="1"/>
</dbReference>
<feature type="transmembrane region" description="Helical" evidence="1">
    <location>
        <begin position="35"/>
        <end position="56"/>
    </location>
</feature>
<keyword evidence="1" id="KW-0812">Transmembrane</keyword>